<dbReference type="PANTHER" id="PTHR37066:SF1">
    <property type="entry name" value="LNS2_PITP DOMAIN-CONTAINING PROTEIN"/>
    <property type="match status" value="1"/>
</dbReference>
<protein>
    <recommendedName>
        <fullName evidence="4">Helicase-associated domain-containing protein</fullName>
    </recommendedName>
</protein>
<dbReference type="EMBL" id="JNBR01001490">
    <property type="protein sequence ID" value="OQR86693.1"/>
    <property type="molecule type" value="Genomic_DNA"/>
</dbReference>
<evidence type="ECO:0000313" key="2">
    <source>
        <dbReference type="EMBL" id="OQR86693.1"/>
    </source>
</evidence>
<evidence type="ECO:0000256" key="1">
    <source>
        <dbReference type="SAM" id="MobiDB-lite"/>
    </source>
</evidence>
<dbReference type="AlphaFoldDB" id="A0A1V9YLV7"/>
<sequence>MLATLLRRSAGVRLQTMAGARRSAASLSMSLEQQHRFAAVAQVIHETTRDESDYTQPPSGPFSVPAEEPWPAAIRGREINFSFFRMAHRRGLLAPQVVAEMNAIKFVWEPYVHKWTLTLDALKTYGALHRDLLVPAKYIVPSSAPFARDVWGLKLGFVVDNLRRKPVLRDGLREQLDAIGFVWDHHDLRQQLKISAIQHFYALHGHTTIHQSFVVPADESWPSQFHGLHLGQYIDYLRRCRNSVSPQVRQMLAPTSFEWDPRAAAWQAKLQAVDVYRALHGHANIPFSFVVPEDDTAWPTATWGQQLGKAVRMQTRPDRVAALEARGVPLGGRGRKSN</sequence>
<accession>A0A1V9YLV7</accession>
<dbReference type="PANTHER" id="PTHR37066">
    <property type="entry name" value="HELICASE-ASSOCIATED"/>
    <property type="match status" value="1"/>
</dbReference>
<reference evidence="2 3" key="1">
    <citation type="journal article" date="2014" name="Genome Biol. Evol.">
        <title>The secreted proteins of Achlya hypogyna and Thraustotheca clavata identify the ancestral oomycete secretome and reveal gene acquisitions by horizontal gene transfer.</title>
        <authorList>
            <person name="Misner I."/>
            <person name="Blouin N."/>
            <person name="Leonard G."/>
            <person name="Richards T.A."/>
            <person name="Lane C.E."/>
        </authorList>
    </citation>
    <scope>NUCLEOTIDE SEQUENCE [LARGE SCALE GENOMIC DNA]</scope>
    <source>
        <strain evidence="2 3">ATCC 48635</strain>
    </source>
</reference>
<proteinExistence type="predicted"/>
<dbReference type="Proteomes" id="UP000243579">
    <property type="component" value="Unassembled WGS sequence"/>
</dbReference>
<organism evidence="2 3">
    <name type="scientific">Achlya hypogyna</name>
    <name type="common">Oomycete</name>
    <name type="synonym">Protoachlya hypogyna</name>
    <dbReference type="NCBI Taxonomy" id="1202772"/>
    <lineage>
        <taxon>Eukaryota</taxon>
        <taxon>Sar</taxon>
        <taxon>Stramenopiles</taxon>
        <taxon>Oomycota</taxon>
        <taxon>Saprolegniomycetes</taxon>
        <taxon>Saprolegniales</taxon>
        <taxon>Achlyaceae</taxon>
        <taxon>Achlya</taxon>
    </lineage>
</organism>
<gene>
    <name evidence="2" type="ORF">ACHHYP_10237</name>
</gene>
<evidence type="ECO:0008006" key="4">
    <source>
        <dbReference type="Google" id="ProtNLM"/>
    </source>
</evidence>
<dbReference type="OrthoDB" id="101853at2759"/>
<name>A0A1V9YLV7_ACHHY</name>
<evidence type="ECO:0000313" key="3">
    <source>
        <dbReference type="Proteomes" id="UP000243579"/>
    </source>
</evidence>
<comment type="caution">
    <text evidence="2">The sequence shown here is derived from an EMBL/GenBank/DDBJ whole genome shotgun (WGS) entry which is preliminary data.</text>
</comment>
<keyword evidence="3" id="KW-1185">Reference proteome</keyword>
<feature type="region of interest" description="Disordered" evidence="1">
    <location>
        <begin position="48"/>
        <end position="67"/>
    </location>
</feature>